<feature type="compositionally biased region" description="Basic and acidic residues" evidence="1">
    <location>
        <begin position="95"/>
        <end position="108"/>
    </location>
</feature>
<feature type="non-terminal residue" evidence="2">
    <location>
        <position position="126"/>
    </location>
</feature>
<feature type="compositionally biased region" description="Low complexity" evidence="1">
    <location>
        <begin position="23"/>
        <end position="37"/>
    </location>
</feature>
<evidence type="ECO:0000313" key="2">
    <source>
        <dbReference type="EMBL" id="EJK57329.1"/>
    </source>
</evidence>
<dbReference type="AlphaFoldDB" id="K0RXY2"/>
<comment type="caution">
    <text evidence="2">The sequence shown here is derived from an EMBL/GenBank/DDBJ whole genome shotgun (WGS) entry which is preliminary data.</text>
</comment>
<feature type="compositionally biased region" description="Pro residues" evidence="1">
    <location>
        <begin position="117"/>
        <end position="126"/>
    </location>
</feature>
<evidence type="ECO:0000256" key="1">
    <source>
        <dbReference type="SAM" id="MobiDB-lite"/>
    </source>
</evidence>
<feature type="compositionally biased region" description="Basic and acidic residues" evidence="1">
    <location>
        <begin position="38"/>
        <end position="54"/>
    </location>
</feature>
<organism evidence="2 3">
    <name type="scientific">Thalassiosira oceanica</name>
    <name type="common">Marine diatom</name>
    <dbReference type="NCBI Taxonomy" id="159749"/>
    <lineage>
        <taxon>Eukaryota</taxon>
        <taxon>Sar</taxon>
        <taxon>Stramenopiles</taxon>
        <taxon>Ochrophyta</taxon>
        <taxon>Bacillariophyta</taxon>
        <taxon>Coscinodiscophyceae</taxon>
        <taxon>Thalassiosirophycidae</taxon>
        <taxon>Thalassiosirales</taxon>
        <taxon>Thalassiosiraceae</taxon>
        <taxon>Thalassiosira</taxon>
    </lineage>
</organism>
<protein>
    <submittedName>
        <fullName evidence="2">Uncharacterized protein</fullName>
    </submittedName>
</protein>
<accession>K0RXY2</accession>
<dbReference type="Proteomes" id="UP000266841">
    <property type="component" value="Unassembled WGS sequence"/>
</dbReference>
<keyword evidence="3" id="KW-1185">Reference proteome</keyword>
<proteinExistence type="predicted"/>
<gene>
    <name evidence="2" type="ORF">THAOC_22638</name>
</gene>
<evidence type="ECO:0000313" key="3">
    <source>
        <dbReference type="Proteomes" id="UP000266841"/>
    </source>
</evidence>
<name>K0RXY2_THAOC</name>
<sequence>MFQGLFNLFASDDGGGDGDAGGETEALASPPESAASEWTEKPSAKQRKVAEGHAGRRIGAGVAKPVRGSPARSPFRKSRDSDRSRGGTSSLPSSHSDHGAGPDARDVVSDESALGSPGPPGPDEGM</sequence>
<feature type="region of interest" description="Disordered" evidence="1">
    <location>
        <begin position="1"/>
        <end position="126"/>
    </location>
</feature>
<dbReference type="EMBL" id="AGNL01028558">
    <property type="protein sequence ID" value="EJK57329.1"/>
    <property type="molecule type" value="Genomic_DNA"/>
</dbReference>
<reference evidence="2 3" key="1">
    <citation type="journal article" date="2012" name="Genome Biol.">
        <title>Genome and low-iron response of an oceanic diatom adapted to chronic iron limitation.</title>
        <authorList>
            <person name="Lommer M."/>
            <person name="Specht M."/>
            <person name="Roy A.S."/>
            <person name="Kraemer L."/>
            <person name="Andreson R."/>
            <person name="Gutowska M.A."/>
            <person name="Wolf J."/>
            <person name="Bergner S.V."/>
            <person name="Schilhabel M.B."/>
            <person name="Klostermeier U.C."/>
            <person name="Beiko R.G."/>
            <person name="Rosenstiel P."/>
            <person name="Hippler M."/>
            <person name="Laroche J."/>
        </authorList>
    </citation>
    <scope>NUCLEOTIDE SEQUENCE [LARGE SCALE GENOMIC DNA]</scope>
    <source>
        <strain evidence="2 3">CCMP1005</strain>
    </source>
</reference>